<evidence type="ECO:0000259" key="1">
    <source>
        <dbReference type="Pfam" id="PF07905"/>
    </source>
</evidence>
<dbReference type="RefSeq" id="WP_243647083.1">
    <property type="nucleotide sequence ID" value="NZ_SLXK01000021.1"/>
</dbReference>
<name>A0A4R2NW11_9BACL</name>
<gene>
    <name evidence="3" type="ORF">EV207_12135</name>
</gene>
<dbReference type="Gene3D" id="1.10.10.2840">
    <property type="entry name" value="PucR C-terminal helix-turn-helix domain"/>
    <property type="match status" value="1"/>
</dbReference>
<sequence>MITVNRLLENLNPYDVRLISGQGGVDKPLEYINIQEFALRSERIKKNGVILTTFTSFLESGNIIEHLQWLSSKEIRAIGIHTVFIKDIPEEVIHFSNANDFPIFLLPEDMSYQQIMQIYSELLMEDANTVRLELEQRNISMLRAVALDKDSQYIISIMGKHLNLPIIHLDKSLNMKSYWSASYFSKTDIQDVVDKLLLEQKDAMCEEITIDYKPLTGNGGHYSFKSLPIMDSKSSYGALVIGMENDFSLSDWSVINYGKTALLLDSVKRNSVEKYLKNKDMKIIESILEPPKKEAINFHDLSAHFKQPCHIYLIATDNSVALNRAFEALYNHVEKWEPDALIWIYDNQIICFLKSKSLSDILTDSSETFKDVYCGVSEKSESANADSIQEKYEQAKLGLEIGKARKTMINEWDSLGYDKCLFTLSQKNILQRSAKSLLAPLIEHDKTFDSELIATLAVYLNTYFSLKKSAEQLFVHKNTVKYRISKIKELYKGVNFEDPETYLLFSSTLRLYEIEKNI</sequence>
<dbReference type="Proteomes" id="UP000295416">
    <property type="component" value="Unassembled WGS sequence"/>
</dbReference>
<dbReference type="InterPro" id="IPR042070">
    <property type="entry name" value="PucR_C-HTH_sf"/>
</dbReference>
<keyword evidence="4" id="KW-1185">Reference proteome</keyword>
<dbReference type="PANTHER" id="PTHR33744">
    <property type="entry name" value="CARBOHYDRATE DIACID REGULATOR"/>
    <property type="match status" value="1"/>
</dbReference>
<evidence type="ECO:0000313" key="3">
    <source>
        <dbReference type="EMBL" id="TCP25605.1"/>
    </source>
</evidence>
<dbReference type="Pfam" id="PF13556">
    <property type="entry name" value="HTH_30"/>
    <property type="match status" value="1"/>
</dbReference>
<accession>A0A4R2NW11</accession>
<dbReference type="Pfam" id="PF07905">
    <property type="entry name" value="PucR"/>
    <property type="match status" value="1"/>
</dbReference>
<evidence type="ECO:0000313" key="4">
    <source>
        <dbReference type="Proteomes" id="UP000295416"/>
    </source>
</evidence>
<dbReference type="EMBL" id="SLXK01000021">
    <property type="protein sequence ID" value="TCP25605.1"/>
    <property type="molecule type" value="Genomic_DNA"/>
</dbReference>
<comment type="caution">
    <text evidence="3">The sequence shown here is derived from an EMBL/GenBank/DDBJ whole genome shotgun (WGS) entry which is preliminary data.</text>
</comment>
<dbReference type="InterPro" id="IPR012914">
    <property type="entry name" value="PucR_dom"/>
</dbReference>
<dbReference type="InterPro" id="IPR051448">
    <property type="entry name" value="CdaR-like_regulators"/>
</dbReference>
<feature type="domain" description="Purine catabolism PurC-like" evidence="1">
    <location>
        <begin position="15"/>
        <end position="118"/>
    </location>
</feature>
<proteinExistence type="predicted"/>
<evidence type="ECO:0000259" key="2">
    <source>
        <dbReference type="Pfam" id="PF13556"/>
    </source>
</evidence>
<dbReference type="InterPro" id="IPR025736">
    <property type="entry name" value="PucR_C-HTH_dom"/>
</dbReference>
<protein>
    <submittedName>
        <fullName evidence="3">Purine catabolism regulatory family protein</fullName>
    </submittedName>
</protein>
<dbReference type="AlphaFoldDB" id="A0A4R2NW11"/>
<organism evidence="3 4">
    <name type="scientific">Scopulibacillus darangshiensis</name>
    <dbReference type="NCBI Taxonomy" id="442528"/>
    <lineage>
        <taxon>Bacteria</taxon>
        <taxon>Bacillati</taxon>
        <taxon>Bacillota</taxon>
        <taxon>Bacilli</taxon>
        <taxon>Bacillales</taxon>
        <taxon>Sporolactobacillaceae</taxon>
        <taxon>Scopulibacillus</taxon>
    </lineage>
</organism>
<feature type="domain" description="PucR C-terminal helix-turn-helix" evidence="2">
    <location>
        <begin position="452"/>
        <end position="510"/>
    </location>
</feature>
<reference evidence="3 4" key="1">
    <citation type="submission" date="2019-03" db="EMBL/GenBank/DDBJ databases">
        <title>Genomic Encyclopedia of Type Strains, Phase IV (KMG-IV): sequencing the most valuable type-strain genomes for metagenomic binning, comparative biology and taxonomic classification.</title>
        <authorList>
            <person name="Goeker M."/>
        </authorList>
    </citation>
    <scope>NUCLEOTIDE SEQUENCE [LARGE SCALE GENOMIC DNA]</scope>
    <source>
        <strain evidence="3 4">DSM 19377</strain>
    </source>
</reference>